<dbReference type="InterPro" id="IPR052016">
    <property type="entry name" value="Bact_Sigma-Reg"/>
</dbReference>
<dbReference type="Pfam" id="PF07228">
    <property type="entry name" value="SpoIIE"/>
    <property type="match status" value="1"/>
</dbReference>
<dbReference type="InterPro" id="IPR036457">
    <property type="entry name" value="PPM-type-like_dom_sf"/>
</dbReference>
<organism evidence="6">
    <name type="scientific">Candidatus Moduliflexus flocculans</name>
    <dbReference type="NCBI Taxonomy" id="1499966"/>
    <lineage>
        <taxon>Bacteria</taxon>
        <taxon>Candidatus Moduliflexota</taxon>
        <taxon>Candidatus Moduliflexia</taxon>
        <taxon>Candidatus Moduliflexales</taxon>
        <taxon>Candidatus Moduliflexaceae</taxon>
    </lineage>
</organism>
<dbReference type="InterPro" id="IPR001932">
    <property type="entry name" value="PPM-type_phosphatase-like_dom"/>
</dbReference>
<dbReference type="Gene3D" id="3.30.450.20">
    <property type="entry name" value="PAS domain"/>
    <property type="match status" value="2"/>
</dbReference>
<feature type="transmembrane region" description="Helical" evidence="3">
    <location>
        <begin position="292"/>
        <end position="314"/>
    </location>
</feature>
<dbReference type="PROSITE" id="PS50113">
    <property type="entry name" value="PAC"/>
    <property type="match status" value="1"/>
</dbReference>
<keyword evidence="7" id="KW-1185">Reference proteome</keyword>
<evidence type="ECO:0000256" key="3">
    <source>
        <dbReference type="SAM" id="Phobius"/>
    </source>
</evidence>
<sequence>MLSFFRRLSIQWKLAFSFMALSLFPLFGLGSMAYFTSQATIRQKVGFYSQKNLEQICQNLQGTLEQIEKLSRLIVLDGKMSERLATFSTQTTLQKLKRTRDIEAELSALAISHPDVRQILLARRHEPLLASKESLLEKEQNYFSTDDFWQSDLYQEIARLRGQVIWKSGIRGKYTEFYLLRQLIDPNTAQELGILVFVIKPDLLNRVLIQQTQSDGSQMFVIEQSAKIVAHSQASLTGTSVTQTYLPEIFRDSHAGYFQTETALVVFSPLSNQWHIIWEIPLTFLFEEINRVGMIIVLAVVVCGALAVALGLAISSVYSRIIRELVDSASAIANGELDHPLQLSGEDEIGQLAKQFATMRDAIRQKIEALQTLNSELDMRVEQRTLELSAANAELARGQYILNCFMDNVPDGIYFKDRDSRFFRLNNSFAAKFGVNDPALLIGKCDFDFFSEEYARPKYEQEQEIIRTGQPLLAFEEPDFNGRWALSTKMPLRDEYGEIVGTFGISRDITPLKTAQKQIEDAYAEIQILNEQLKQENLRMSAELDVARRLQMMVLPKPQELTQIPDLDIVGYMQPADEVGGDYYDVLHCQQGRVCIGIGDVTGHGLESGVLMLMTQTAIRTLIDRGEIDPVIFLGTLNRVLYQNIQRMGGDRSLTLSMVSYQNGQIRIIGQHEEAIVVRQNGQIERLDTIDLGFPLGMVADIREWVTEVNVTLQSGDGVVLYTDGITEAQNAHNQFYGLERLCAVISANWRGASAETVKEAIIADVRAFIGNAIVYDDVTLVVLKQTA</sequence>
<dbReference type="Proteomes" id="UP000030700">
    <property type="component" value="Unassembled WGS sequence"/>
</dbReference>
<dbReference type="InterPro" id="IPR013656">
    <property type="entry name" value="PAS_4"/>
</dbReference>
<dbReference type="GO" id="GO:0016791">
    <property type="term" value="F:phosphatase activity"/>
    <property type="evidence" value="ECO:0007669"/>
    <property type="project" value="TreeGrafter"/>
</dbReference>
<dbReference type="SUPFAM" id="SSF81606">
    <property type="entry name" value="PP2C-like"/>
    <property type="match status" value="1"/>
</dbReference>
<dbReference type="InterPro" id="IPR003660">
    <property type="entry name" value="HAMP_dom"/>
</dbReference>
<dbReference type="Gene3D" id="3.60.40.10">
    <property type="entry name" value="PPM-type phosphatase domain"/>
    <property type="match status" value="1"/>
</dbReference>
<dbReference type="PANTHER" id="PTHR43156:SF2">
    <property type="entry name" value="STAGE II SPORULATION PROTEIN E"/>
    <property type="match status" value="1"/>
</dbReference>
<keyword evidence="3" id="KW-0812">Transmembrane</keyword>
<keyword evidence="2" id="KW-0175">Coiled coil</keyword>
<feature type="coiled-coil region" evidence="2">
    <location>
        <begin position="512"/>
        <end position="550"/>
    </location>
</feature>
<dbReference type="EMBL" id="DF820455">
    <property type="protein sequence ID" value="GAK49888.1"/>
    <property type="molecule type" value="Genomic_DNA"/>
</dbReference>
<dbReference type="GO" id="GO:0007165">
    <property type="term" value="P:signal transduction"/>
    <property type="evidence" value="ECO:0007669"/>
    <property type="project" value="InterPro"/>
</dbReference>
<keyword evidence="3" id="KW-0472">Membrane</keyword>
<accession>A0A0S6VRM6</accession>
<proteinExistence type="predicted"/>
<feature type="transmembrane region" description="Helical" evidence="3">
    <location>
        <begin position="12"/>
        <end position="35"/>
    </location>
</feature>
<dbReference type="CDD" id="cd06225">
    <property type="entry name" value="HAMP"/>
    <property type="match status" value="1"/>
</dbReference>
<name>A0A0S6VRM6_9BACT</name>
<evidence type="ECO:0000259" key="5">
    <source>
        <dbReference type="PROSITE" id="PS50885"/>
    </source>
</evidence>
<keyword evidence="3" id="KW-1133">Transmembrane helix</keyword>
<evidence type="ECO:0000313" key="7">
    <source>
        <dbReference type="Proteomes" id="UP000030700"/>
    </source>
</evidence>
<dbReference type="InterPro" id="IPR000700">
    <property type="entry name" value="PAS-assoc_C"/>
</dbReference>
<feature type="domain" description="PAC" evidence="4">
    <location>
        <begin position="459"/>
        <end position="521"/>
    </location>
</feature>
<dbReference type="SUPFAM" id="SSF158472">
    <property type="entry name" value="HAMP domain-like"/>
    <property type="match status" value="1"/>
</dbReference>
<dbReference type="AlphaFoldDB" id="A0A0S6VRM6"/>
<dbReference type="NCBIfam" id="TIGR00229">
    <property type="entry name" value="sensory_box"/>
    <property type="match status" value="1"/>
</dbReference>
<dbReference type="STRING" id="1499966.U14_01112"/>
<dbReference type="Pfam" id="PF00672">
    <property type="entry name" value="HAMP"/>
    <property type="match status" value="1"/>
</dbReference>
<dbReference type="SUPFAM" id="SSF55785">
    <property type="entry name" value="PYP-like sensor domain (PAS domain)"/>
    <property type="match status" value="1"/>
</dbReference>
<dbReference type="SMART" id="SM00304">
    <property type="entry name" value="HAMP"/>
    <property type="match status" value="1"/>
</dbReference>
<evidence type="ECO:0000256" key="1">
    <source>
        <dbReference type="ARBA" id="ARBA00022801"/>
    </source>
</evidence>
<reference evidence="6" key="1">
    <citation type="journal article" date="2015" name="PeerJ">
        <title>First genomic representation of candidate bacterial phylum KSB3 points to enhanced environmental sensing as a trigger of wastewater bulking.</title>
        <authorList>
            <person name="Sekiguchi Y."/>
            <person name="Ohashi A."/>
            <person name="Parks D.H."/>
            <person name="Yamauchi T."/>
            <person name="Tyson G.W."/>
            <person name="Hugenholtz P."/>
        </authorList>
    </citation>
    <scope>NUCLEOTIDE SEQUENCE [LARGE SCALE GENOMIC DNA]</scope>
</reference>
<protein>
    <submittedName>
        <fullName evidence="6">Putative PAS/PAC sensor protein</fullName>
    </submittedName>
</protein>
<dbReference type="GO" id="GO:0016020">
    <property type="term" value="C:membrane"/>
    <property type="evidence" value="ECO:0007669"/>
    <property type="project" value="InterPro"/>
</dbReference>
<evidence type="ECO:0000256" key="2">
    <source>
        <dbReference type="SAM" id="Coils"/>
    </source>
</evidence>
<gene>
    <name evidence="6" type="ORF">U14_01112</name>
</gene>
<keyword evidence="1" id="KW-0378">Hydrolase</keyword>
<dbReference type="PANTHER" id="PTHR43156">
    <property type="entry name" value="STAGE II SPORULATION PROTEIN E-RELATED"/>
    <property type="match status" value="1"/>
</dbReference>
<dbReference type="SMART" id="SM00331">
    <property type="entry name" value="PP2C_SIG"/>
    <property type="match status" value="1"/>
</dbReference>
<feature type="domain" description="HAMP" evidence="5">
    <location>
        <begin position="316"/>
        <end position="368"/>
    </location>
</feature>
<dbReference type="HOGENOM" id="CLU_000445_114_10_0"/>
<evidence type="ECO:0000259" key="4">
    <source>
        <dbReference type="PROSITE" id="PS50113"/>
    </source>
</evidence>
<evidence type="ECO:0000313" key="6">
    <source>
        <dbReference type="EMBL" id="GAK49888.1"/>
    </source>
</evidence>
<dbReference type="Gene3D" id="6.10.340.10">
    <property type="match status" value="1"/>
</dbReference>
<dbReference type="InterPro" id="IPR035965">
    <property type="entry name" value="PAS-like_dom_sf"/>
</dbReference>
<dbReference type="Pfam" id="PF08448">
    <property type="entry name" value="PAS_4"/>
    <property type="match status" value="1"/>
</dbReference>
<dbReference type="InterPro" id="IPR000014">
    <property type="entry name" value="PAS"/>
</dbReference>
<dbReference type="PROSITE" id="PS50885">
    <property type="entry name" value="HAMP"/>
    <property type="match status" value="1"/>
</dbReference>